<keyword evidence="1" id="KW-0732">Signal</keyword>
<accession>A0ABW2RDR3</accession>
<feature type="chain" id="PRO_5045378853" evidence="1">
    <location>
        <begin position="28"/>
        <end position="144"/>
    </location>
</feature>
<dbReference type="EMBL" id="JBHTBX010000014">
    <property type="protein sequence ID" value="MFC7436176.1"/>
    <property type="molecule type" value="Genomic_DNA"/>
</dbReference>
<feature type="signal peptide" evidence="1">
    <location>
        <begin position="1"/>
        <end position="27"/>
    </location>
</feature>
<keyword evidence="3" id="KW-1185">Reference proteome</keyword>
<evidence type="ECO:0000313" key="2">
    <source>
        <dbReference type="EMBL" id="MFC7436176.1"/>
    </source>
</evidence>
<comment type="caution">
    <text evidence="2">The sequence shown here is derived from an EMBL/GenBank/DDBJ whole genome shotgun (WGS) entry which is preliminary data.</text>
</comment>
<name>A0ABW2RDR3_9BURK</name>
<protein>
    <submittedName>
        <fullName evidence="2">Uncharacterized protein</fullName>
    </submittedName>
</protein>
<organism evidence="2 3">
    <name type="scientific">Hydrogenophaga bisanensis</name>
    <dbReference type="NCBI Taxonomy" id="439611"/>
    <lineage>
        <taxon>Bacteria</taxon>
        <taxon>Pseudomonadati</taxon>
        <taxon>Pseudomonadota</taxon>
        <taxon>Betaproteobacteria</taxon>
        <taxon>Burkholderiales</taxon>
        <taxon>Comamonadaceae</taxon>
        <taxon>Hydrogenophaga</taxon>
    </lineage>
</organism>
<dbReference type="RefSeq" id="WP_382259626.1">
    <property type="nucleotide sequence ID" value="NZ_JBHTBX010000014.1"/>
</dbReference>
<proteinExistence type="predicted"/>
<sequence length="144" mass="15353">MNTHSSALTFRVFFLALLMAPALGIPAAPGEDIIVLSKPVSYVSTPLPDASKSEHLNHVIDMPAWMRARVSRFTAKAYSASADDGSIITDNDVVTTTTSQGLRKTCVQEVGTTTTTSDSLGGRYGPGQKDQVVVLRGDLVNVCR</sequence>
<reference evidence="3" key="1">
    <citation type="journal article" date="2019" name="Int. J. Syst. Evol. Microbiol.">
        <title>The Global Catalogue of Microorganisms (GCM) 10K type strain sequencing project: providing services to taxonomists for standard genome sequencing and annotation.</title>
        <authorList>
            <consortium name="The Broad Institute Genomics Platform"/>
            <consortium name="The Broad Institute Genome Sequencing Center for Infectious Disease"/>
            <person name="Wu L."/>
            <person name="Ma J."/>
        </authorList>
    </citation>
    <scope>NUCLEOTIDE SEQUENCE [LARGE SCALE GENOMIC DNA]</scope>
    <source>
        <strain evidence="3">CCUG 54518</strain>
    </source>
</reference>
<gene>
    <name evidence="2" type="ORF">ACFQNJ_16840</name>
</gene>
<evidence type="ECO:0000256" key="1">
    <source>
        <dbReference type="SAM" id="SignalP"/>
    </source>
</evidence>
<evidence type="ECO:0000313" key="3">
    <source>
        <dbReference type="Proteomes" id="UP001596495"/>
    </source>
</evidence>
<dbReference type="Proteomes" id="UP001596495">
    <property type="component" value="Unassembled WGS sequence"/>
</dbReference>